<dbReference type="PROSITE" id="PS50048">
    <property type="entry name" value="ZN2_CY6_FUNGAL_2"/>
    <property type="match status" value="1"/>
</dbReference>
<gene>
    <name evidence="8" type="ORF">N7472_010375</name>
</gene>
<dbReference type="Pfam" id="PF11951">
    <property type="entry name" value="Fungal_trans_2"/>
    <property type="match status" value="1"/>
</dbReference>
<dbReference type="InterPro" id="IPR036864">
    <property type="entry name" value="Zn2-C6_fun-type_DNA-bd_sf"/>
</dbReference>
<evidence type="ECO:0000256" key="3">
    <source>
        <dbReference type="ARBA" id="ARBA00023015"/>
    </source>
</evidence>
<keyword evidence="5" id="KW-0804">Transcription</keyword>
<evidence type="ECO:0000256" key="4">
    <source>
        <dbReference type="ARBA" id="ARBA00023125"/>
    </source>
</evidence>
<dbReference type="InterPro" id="IPR021858">
    <property type="entry name" value="Fun_TF"/>
</dbReference>
<comment type="caution">
    <text evidence="8">The sequence shown here is derived from an EMBL/GenBank/DDBJ whole genome shotgun (WGS) entry which is preliminary data.</text>
</comment>
<dbReference type="PROSITE" id="PS00463">
    <property type="entry name" value="ZN2_CY6_FUNGAL_1"/>
    <property type="match status" value="1"/>
</dbReference>
<feature type="domain" description="Zn(2)-C6 fungal-type" evidence="7">
    <location>
        <begin position="16"/>
        <end position="44"/>
    </location>
</feature>
<protein>
    <recommendedName>
        <fullName evidence="7">Zn(2)-C6 fungal-type domain-containing protein</fullName>
    </recommendedName>
</protein>
<accession>A0A9W9IZA1</accession>
<evidence type="ECO:0000259" key="7">
    <source>
        <dbReference type="PROSITE" id="PS50048"/>
    </source>
</evidence>
<dbReference type="SMART" id="SM00066">
    <property type="entry name" value="GAL4"/>
    <property type="match status" value="1"/>
</dbReference>
<keyword evidence="4" id="KW-0238">DNA-binding</keyword>
<dbReference type="InterPro" id="IPR052360">
    <property type="entry name" value="Transcr_Regulatory_Proteins"/>
</dbReference>
<evidence type="ECO:0000313" key="9">
    <source>
        <dbReference type="Proteomes" id="UP001150879"/>
    </source>
</evidence>
<keyword evidence="1" id="KW-0479">Metal-binding</keyword>
<organism evidence="8 9">
    <name type="scientific">Penicillium cf. griseofulvum</name>
    <dbReference type="NCBI Taxonomy" id="2972120"/>
    <lineage>
        <taxon>Eukaryota</taxon>
        <taxon>Fungi</taxon>
        <taxon>Dikarya</taxon>
        <taxon>Ascomycota</taxon>
        <taxon>Pezizomycotina</taxon>
        <taxon>Eurotiomycetes</taxon>
        <taxon>Eurotiomycetidae</taxon>
        <taxon>Eurotiales</taxon>
        <taxon>Aspergillaceae</taxon>
        <taxon>Penicillium</taxon>
    </lineage>
</organism>
<evidence type="ECO:0000256" key="1">
    <source>
        <dbReference type="ARBA" id="ARBA00022723"/>
    </source>
</evidence>
<dbReference type="SUPFAM" id="SSF57701">
    <property type="entry name" value="Zn2/Cys6 DNA-binding domain"/>
    <property type="match status" value="1"/>
</dbReference>
<name>A0A9W9IZA1_9EURO</name>
<dbReference type="Gene3D" id="4.10.240.10">
    <property type="entry name" value="Zn(2)-C6 fungal-type DNA-binding domain"/>
    <property type="match status" value="1"/>
</dbReference>
<reference evidence="8" key="2">
    <citation type="journal article" date="2023" name="IMA Fungus">
        <title>Comparative genomic study of the Penicillium genus elucidates a diverse pangenome and 15 lateral gene transfer events.</title>
        <authorList>
            <person name="Petersen C."/>
            <person name="Sorensen T."/>
            <person name="Nielsen M.R."/>
            <person name="Sondergaard T.E."/>
            <person name="Sorensen J.L."/>
            <person name="Fitzpatrick D.A."/>
            <person name="Frisvad J.C."/>
            <person name="Nielsen K.L."/>
        </authorList>
    </citation>
    <scope>NUCLEOTIDE SEQUENCE</scope>
    <source>
        <strain evidence="8">IBT 16849</strain>
    </source>
</reference>
<reference evidence="8" key="1">
    <citation type="submission" date="2022-11" db="EMBL/GenBank/DDBJ databases">
        <authorList>
            <person name="Petersen C."/>
        </authorList>
    </citation>
    <scope>NUCLEOTIDE SEQUENCE</scope>
    <source>
        <strain evidence="8">IBT 16849</strain>
    </source>
</reference>
<dbReference type="GO" id="GO:0000981">
    <property type="term" value="F:DNA-binding transcription factor activity, RNA polymerase II-specific"/>
    <property type="evidence" value="ECO:0007669"/>
    <property type="project" value="InterPro"/>
</dbReference>
<dbReference type="PANTHER" id="PTHR36206">
    <property type="entry name" value="ASPERCRYPTIN BIOSYNTHESIS CLUSTER-SPECIFIC TRANSCRIPTION REGULATOR ATNN-RELATED"/>
    <property type="match status" value="1"/>
</dbReference>
<evidence type="ECO:0000256" key="2">
    <source>
        <dbReference type="ARBA" id="ARBA00022833"/>
    </source>
</evidence>
<dbReference type="EMBL" id="JAPQKP010000006">
    <property type="protein sequence ID" value="KAJ5185535.1"/>
    <property type="molecule type" value="Genomic_DNA"/>
</dbReference>
<dbReference type="InterPro" id="IPR001138">
    <property type="entry name" value="Zn2Cys6_DnaBD"/>
</dbReference>
<dbReference type="GO" id="GO:0008270">
    <property type="term" value="F:zinc ion binding"/>
    <property type="evidence" value="ECO:0007669"/>
    <property type="project" value="InterPro"/>
</dbReference>
<dbReference type="GO" id="GO:0003677">
    <property type="term" value="F:DNA binding"/>
    <property type="evidence" value="ECO:0007669"/>
    <property type="project" value="UniProtKB-KW"/>
</dbReference>
<evidence type="ECO:0000313" key="8">
    <source>
        <dbReference type="EMBL" id="KAJ5185535.1"/>
    </source>
</evidence>
<evidence type="ECO:0000256" key="6">
    <source>
        <dbReference type="ARBA" id="ARBA00023242"/>
    </source>
</evidence>
<keyword evidence="3" id="KW-0805">Transcription regulation</keyword>
<dbReference type="PANTHER" id="PTHR36206:SF4">
    <property type="entry name" value="HYPOTHETICAL CONSERVED PROTEIN (EUROFUNG)-RELATED"/>
    <property type="match status" value="1"/>
</dbReference>
<sequence>MVSIKPRRSTPKVRTGCVTCKTHRIKCDEQRPGCRRCISAGRSCPGYPQASSSQPEIKMYNIPFKVPGSRVDRELLHFYCCEVADSLSRLSNTTLWTNLILQRCQDQSVIRNSIVALTSLYRDYMLVRSPCLEVSVKHIHRITKSHSQLRAHLTREPSAEVALICSLIFYTFECLIGNVQQALWHLDQGLILMRSLQMDYPHLVDGQETYAELLVIFSQLDIHASIFSPERTPILKLVLPEQVTGVMPAVPERTFGLSHLESSLTVLQNWTLRHLMEFVEYKNLPQAQLPSIVLQERLHLEAQHQKLEEIVEKTATSEHFQSFTSSQRQRLVLLRSQALISRTILLENIICTLESADIHLEETRRFDIALTQISTLLSLSSESAYGSSSAKMTPSTRVFTISTNIIAMLYFICLKTNDRRILRTALSLMQEYLFTSRDGLWDARTAITIIKAILPEDDIQSEEPGRDFKLEEVGSGIVDTDGGLEEAFKMLKIGQSQIRELNTVERR</sequence>
<dbReference type="AlphaFoldDB" id="A0A9W9IZA1"/>
<keyword evidence="2" id="KW-0862">Zinc</keyword>
<keyword evidence="6" id="KW-0539">Nucleus</keyword>
<evidence type="ECO:0000256" key="5">
    <source>
        <dbReference type="ARBA" id="ARBA00023163"/>
    </source>
</evidence>
<dbReference type="Proteomes" id="UP001150879">
    <property type="component" value="Unassembled WGS sequence"/>
</dbReference>
<proteinExistence type="predicted"/>
<dbReference type="Pfam" id="PF00172">
    <property type="entry name" value="Zn_clus"/>
    <property type="match status" value="1"/>
</dbReference>
<keyword evidence="9" id="KW-1185">Reference proteome</keyword>
<dbReference type="CDD" id="cd00067">
    <property type="entry name" value="GAL4"/>
    <property type="match status" value="1"/>
</dbReference>